<evidence type="ECO:0000256" key="1">
    <source>
        <dbReference type="SAM" id="MobiDB-lite"/>
    </source>
</evidence>
<dbReference type="AlphaFoldDB" id="Q69XI8"/>
<gene>
    <name evidence="2" type="primary">P0486H12.39</name>
</gene>
<feature type="region of interest" description="Disordered" evidence="1">
    <location>
        <begin position="1"/>
        <end position="115"/>
    </location>
</feature>
<dbReference type="EMBL" id="AP003615">
    <property type="protein sequence ID" value="BAD35469.1"/>
    <property type="molecule type" value="Genomic_DNA"/>
</dbReference>
<dbReference type="Proteomes" id="UP000000763">
    <property type="component" value="Chromosome 6"/>
</dbReference>
<protein>
    <submittedName>
        <fullName evidence="2">Uncharacterized protein</fullName>
    </submittedName>
</protein>
<accession>Q69XI8</accession>
<sequence length="195" mass="19647">MRIDAGRGVASTTSAGARRSTRKKPESSVVRARRKPLSWRKLGDRDDGGAAGDGDSGCAPRDREGGGAAGYGEGRGADRDGGDAAGDGEVVTWLGTGTMAPPSQQRRRAEQPSLTHAGAVPVPSRASAAHLIADPISILLDDLLLECLAGVPYATLPRLPTTSTTLVASVAPTASSAPHSSPSSSGLVEDPSGGA</sequence>
<feature type="compositionally biased region" description="Low complexity" evidence="1">
    <location>
        <begin position="171"/>
        <end position="185"/>
    </location>
</feature>
<reference evidence="3" key="2">
    <citation type="journal article" date="2008" name="Nucleic Acids Res.">
        <title>The rice annotation project database (RAP-DB): 2008 update.</title>
        <authorList>
            <consortium name="The rice annotation project (RAP)"/>
        </authorList>
    </citation>
    <scope>GENOME REANNOTATION</scope>
    <source>
        <strain evidence="3">cv. Nipponbare</strain>
    </source>
</reference>
<evidence type="ECO:0000313" key="3">
    <source>
        <dbReference type="Proteomes" id="UP000000763"/>
    </source>
</evidence>
<name>Q69XI8_ORYSJ</name>
<organism evidence="2 3">
    <name type="scientific">Oryza sativa subsp. japonica</name>
    <name type="common">Rice</name>
    <dbReference type="NCBI Taxonomy" id="39947"/>
    <lineage>
        <taxon>Eukaryota</taxon>
        <taxon>Viridiplantae</taxon>
        <taxon>Streptophyta</taxon>
        <taxon>Embryophyta</taxon>
        <taxon>Tracheophyta</taxon>
        <taxon>Spermatophyta</taxon>
        <taxon>Magnoliopsida</taxon>
        <taxon>Liliopsida</taxon>
        <taxon>Poales</taxon>
        <taxon>Poaceae</taxon>
        <taxon>BOP clade</taxon>
        <taxon>Oryzoideae</taxon>
        <taxon>Oryzeae</taxon>
        <taxon>Oryzinae</taxon>
        <taxon>Oryza</taxon>
        <taxon>Oryza sativa</taxon>
    </lineage>
</organism>
<reference evidence="3" key="1">
    <citation type="journal article" date="2005" name="Nature">
        <title>The map-based sequence of the rice genome.</title>
        <authorList>
            <consortium name="International rice genome sequencing project (IRGSP)"/>
            <person name="Matsumoto T."/>
            <person name="Wu J."/>
            <person name="Kanamori H."/>
            <person name="Katayose Y."/>
            <person name="Fujisawa M."/>
            <person name="Namiki N."/>
            <person name="Mizuno H."/>
            <person name="Yamamoto K."/>
            <person name="Antonio B.A."/>
            <person name="Baba T."/>
            <person name="Sakata K."/>
            <person name="Nagamura Y."/>
            <person name="Aoki H."/>
            <person name="Arikawa K."/>
            <person name="Arita K."/>
            <person name="Bito T."/>
            <person name="Chiden Y."/>
            <person name="Fujitsuka N."/>
            <person name="Fukunaka R."/>
            <person name="Hamada M."/>
            <person name="Harada C."/>
            <person name="Hayashi A."/>
            <person name="Hijishita S."/>
            <person name="Honda M."/>
            <person name="Hosokawa S."/>
            <person name="Ichikawa Y."/>
            <person name="Idonuma A."/>
            <person name="Iijima M."/>
            <person name="Ikeda M."/>
            <person name="Ikeno M."/>
            <person name="Ito K."/>
            <person name="Ito S."/>
            <person name="Ito T."/>
            <person name="Ito Y."/>
            <person name="Ito Y."/>
            <person name="Iwabuchi A."/>
            <person name="Kamiya K."/>
            <person name="Karasawa W."/>
            <person name="Kurita K."/>
            <person name="Katagiri S."/>
            <person name="Kikuta A."/>
            <person name="Kobayashi H."/>
            <person name="Kobayashi N."/>
            <person name="Machita K."/>
            <person name="Maehara T."/>
            <person name="Masukawa M."/>
            <person name="Mizubayashi T."/>
            <person name="Mukai Y."/>
            <person name="Nagasaki H."/>
            <person name="Nagata Y."/>
            <person name="Naito S."/>
            <person name="Nakashima M."/>
            <person name="Nakama Y."/>
            <person name="Nakamichi Y."/>
            <person name="Nakamura M."/>
            <person name="Meguro A."/>
            <person name="Negishi M."/>
            <person name="Ohta I."/>
            <person name="Ohta T."/>
            <person name="Okamoto M."/>
            <person name="Ono N."/>
            <person name="Saji S."/>
            <person name="Sakaguchi M."/>
            <person name="Sakai K."/>
            <person name="Shibata M."/>
            <person name="Shimokawa T."/>
            <person name="Song J."/>
            <person name="Takazaki Y."/>
            <person name="Terasawa K."/>
            <person name="Tsugane M."/>
            <person name="Tsuji K."/>
            <person name="Ueda S."/>
            <person name="Waki K."/>
            <person name="Yamagata H."/>
            <person name="Yamamoto M."/>
            <person name="Yamamoto S."/>
            <person name="Yamane H."/>
            <person name="Yoshiki S."/>
            <person name="Yoshihara R."/>
            <person name="Yukawa K."/>
            <person name="Zhong H."/>
            <person name="Yano M."/>
            <person name="Yuan Q."/>
            <person name="Ouyang S."/>
            <person name="Liu J."/>
            <person name="Jones K.M."/>
            <person name="Gansberger K."/>
            <person name="Moffat K."/>
            <person name="Hill J."/>
            <person name="Bera J."/>
            <person name="Fadrosh D."/>
            <person name="Jin S."/>
            <person name="Johri S."/>
            <person name="Kim M."/>
            <person name="Overton L."/>
            <person name="Reardon M."/>
            <person name="Tsitrin T."/>
            <person name="Vuong H."/>
            <person name="Weaver B."/>
            <person name="Ciecko A."/>
            <person name="Tallon L."/>
            <person name="Jackson J."/>
            <person name="Pai G."/>
            <person name="Aken S.V."/>
            <person name="Utterback T."/>
            <person name="Reidmuller S."/>
            <person name="Feldblyum T."/>
            <person name="Hsiao J."/>
            <person name="Zismann V."/>
            <person name="Iobst S."/>
            <person name="de Vazeille A.R."/>
            <person name="Buell C.R."/>
            <person name="Ying K."/>
            <person name="Li Y."/>
            <person name="Lu T."/>
            <person name="Huang Y."/>
            <person name="Zhao Q."/>
            <person name="Feng Q."/>
            <person name="Zhang L."/>
            <person name="Zhu J."/>
            <person name="Weng Q."/>
            <person name="Mu J."/>
            <person name="Lu Y."/>
            <person name="Fan D."/>
            <person name="Liu Y."/>
            <person name="Guan J."/>
            <person name="Zhang Y."/>
            <person name="Yu S."/>
            <person name="Liu X."/>
            <person name="Zhang Y."/>
            <person name="Hong G."/>
            <person name="Han B."/>
            <person name="Choisne N."/>
            <person name="Demange N."/>
            <person name="Orjeda G."/>
            <person name="Samain S."/>
            <person name="Cattolico L."/>
            <person name="Pelletier E."/>
            <person name="Couloux A."/>
            <person name="Segurens B."/>
            <person name="Wincker P."/>
            <person name="D'Hont A."/>
            <person name="Scarpelli C."/>
            <person name="Weissenbach J."/>
            <person name="Salanoubat M."/>
            <person name="Quetier F."/>
            <person name="Yu Y."/>
            <person name="Kim H.R."/>
            <person name="Rambo T."/>
            <person name="Currie J."/>
            <person name="Collura K."/>
            <person name="Luo M."/>
            <person name="Yang T."/>
            <person name="Ammiraju J.S.S."/>
            <person name="Engler F."/>
            <person name="Soderlund C."/>
            <person name="Wing R.A."/>
            <person name="Palmer L.E."/>
            <person name="de la Bastide M."/>
            <person name="Spiegel L."/>
            <person name="Nascimento L."/>
            <person name="Zutavern T."/>
            <person name="O'Shaughnessy A."/>
            <person name="Dike S."/>
            <person name="Dedhia N."/>
            <person name="Preston R."/>
            <person name="Balija V."/>
            <person name="McCombie W.R."/>
            <person name="Chow T."/>
            <person name="Chen H."/>
            <person name="Chung M."/>
            <person name="Chen C."/>
            <person name="Shaw J."/>
            <person name="Wu H."/>
            <person name="Hsiao K."/>
            <person name="Chao Y."/>
            <person name="Chu M."/>
            <person name="Cheng C."/>
            <person name="Hour A."/>
            <person name="Lee P."/>
            <person name="Lin S."/>
            <person name="Lin Y."/>
            <person name="Liou J."/>
            <person name="Liu S."/>
            <person name="Hsing Y."/>
            <person name="Raghuvanshi S."/>
            <person name="Mohanty A."/>
            <person name="Bharti A.K."/>
            <person name="Gaur A."/>
            <person name="Gupta V."/>
            <person name="Kumar D."/>
            <person name="Ravi V."/>
            <person name="Vij S."/>
            <person name="Kapur A."/>
            <person name="Khurana P."/>
            <person name="Khurana P."/>
            <person name="Khurana J.P."/>
            <person name="Tyagi A.K."/>
            <person name="Gaikwad K."/>
            <person name="Singh A."/>
            <person name="Dalal V."/>
            <person name="Srivastava S."/>
            <person name="Dixit A."/>
            <person name="Pal A.K."/>
            <person name="Ghazi I.A."/>
            <person name="Yadav M."/>
            <person name="Pandit A."/>
            <person name="Bhargava A."/>
            <person name="Sureshbabu K."/>
            <person name="Batra K."/>
            <person name="Sharma T.R."/>
            <person name="Mohapatra T."/>
            <person name="Singh N.K."/>
            <person name="Messing J."/>
            <person name="Nelson A.B."/>
            <person name="Fuks G."/>
            <person name="Kavchok S."/>
            <person name="Keizer G."/>
            <person name="Linton E."/>
            <person name="Llaca V."/>
            <person name="Song R."/>
            <person name="Tanyolac B."/>
            <person name="Young S."/>
            <person name="Ho-Il K."/>
            <person name="Hahn J.H."/>
            <person name="Sangsakoo G."/>
            <person name="Vanavichit A."/>
            <person name="de Mattos Luiz.A.T."/>
            <person name="Zimmer P.D."/>
            <person name="Malone G."/>
            <person name="Dellagostin O."/>
            <person name="de Oliveira A.C."/>
            <person name="Bevan M."/>
            <person name="Bancroft I."/>
            <person name="Minx P."/>
            <person name="Cordum H."/>
            <person name="Wilson R."/>
            <person name="Cheng Z."/>
            <person name="Jin W."/>
            <person name="Jiang J."/>
            <person name="Leong S.A."/>
            <person name="Iwama H."/>
            <person name="Gojobori T."/>
            <person name="Itoh T."/>
            <person name="Niimura Y."/>
            <person name="Fujii Y."/>
            <person name="Habara T."/>
            <person name="Sakai H."/>
            <person name="Sato Y."/>
            <person name="Wilson G."/>
            <person name="Kumar K."/>
            <person name="McCouch S."/>
            <person name="Juretic N."/>
            <person name="Hoen D."/>
            <person name="Wright S."/>
            <person name="Bruskiewich R."/>
            <person name="Bureau T."/>
            <person name="Miyao A."/>
            <person name="Hirochika H."/>
            <person name="Nishikawa T."/>
            <person name="Kadowaki K."/>
            <person name="Sugiura M."/>
            <person name="Burr B."/>
            <person name="Sasaki T."/>
        </authorList>
    </citation>
    <scope>NUCLEOTIDE SEQUENCE [LARGE SCALE GENOMIC DNA]</scope>
    <source>
        <strain evidence="3">cv. Nipponbare</strain>
    </source>
</reference>
<evidence type="ECO:0000313" key="2">
    <source>
        <dbReference type="EMBL" id="BAD35469.1"/>
    </source>
</evidence>
<proteinExistence type="predicted"/>
<feature type="region of interest" description="Disordered" evidence="1">
    <location>
        <begin position="171"/>
        <end position="195"/>
    </location>
</feature>